<dbReference type="InterPro" id="IPR036126">
    <property type="entry name" value="TBCA_sf"/>
</dbReference>
<accession>S9WQT8</accession>
<keyword evidence="6" id="KW-1185">Reference proteome</keyword>
<evidence type="ECO:0000256" key="3">
    <source>
        <dbReference type="RuleBase" id="RU364030"/>
    </source>
</evidence>
<organism evidence="5 6">
    <name type="scientific">Angomonas deanei</name>
    <dbReference type="NCBI Taxonomy" id="59799"/>
    <lineage>
        <taxon>Eukaryota</taxon>
        <taxon>Discoba</taxon>
        <taxon>Euglenozoa</taxon>
        <taxon>Kinetoplastea</taxon>
        <taxon>Metakinetoplastina</taxon>
        <taxon>Trypanosomatida</taxon>
        <taxon>Trypanosomatidae</taxon>
        <taxon>Strigomonadinae</taxon>
        <taxon>Angomonas</taxon>
    </lineage>
</organism>
<dbReference type="Pfam" id="PF02970">
    <property type="entry name" value="TBCA"/>
    <property type="match status" value="1"/>
</dbReference>
<comment type="similarity">
    <text evidence="1 3">Belongs to the TBCA family.</text>
</comment>
<evidence type="ECO:0000256" key="2">
    <source>
        <dbReference type="ARBA" id="ARBA00023186"/>
    </source>
</evidence>
<dbReference type="OrthoDB" id="296187at2759"/>
<dbReference type="AlphaFoldDB" id="S9WQT8"/>
<sequence>MSKSQSAAAKTLSIKTNAVLRNIKDLQYALKETETETARLEKMKEENSDKVSQQENVVAEAKMMIPNAKNRIRASSKDLSEYLEKERAAIDDAELLEKASGALTQANEVLGE</sequence>
<keyword evidence="4" id="KW-0175">Coiled coil</keyword>
<keyword evidence="2 3" id="KW-0143">Chaperone</keyword>
<evidence type="ECO:0000313" key="5">
    <source>
        <dbReference type="EMBL" id="CAD2212975.1"/>
    </source>
</evidence>
<evidence type="ECO:0000256" key="1">
    <source>
        <dbReference type="ARBA" id="ARBA00006806"/>
    </source>
</evidence>
<dbReference type="GO" id="GO:0005874">
    <property type="term" value="C:microtubule"/>
    <property type="evidence" value="ECO:0007669"/>
    <property type="project" value="UniProtKB-KW"/>
</dbReference>
<evidence type="ECO:0000256" key="4">
    <source>
        <dbReference type="SAM" id="Coils"/>
    </source>
</evidence>
<dbReference type="GO" id="GO:0007023">
    <property type="term" value="P:post-chaperonin tubulin folding pathway"/>
    <property type="evidence" value="ECO:0007669"/>
    <property type="project" value="UniProtKB-UniRule"/>
</dbReference>
<proteinExistence type="inferred from homology"/>
<dbReference type="PANTHER" id="PTHR21500">
    <property type="entry name" value="TUBULIN-SPECIFIC CHAPERONE A"/>
    <property type="match status" value="1"/>
</dbReference>
<comment type="subcellular location">
    <subcellularLocation>
        <location evidence="3">Cytoplasm</location>
        <location evidence="3">Cytoskeleton</location>
    </subcellularLocation>
</comment>
<dbReference type="GO" id="GO:0007021">
    <property type="term" value="P:tubulin complex assembly"/>
    <property type="evidence" value="ECO:0007669"/>
    <property type="project" value="UniProtKB-UniRule"/>
</dbReference>
<reference evidence="5 6" key="1">
    <citation type="submission" date="2020-08" db="EMBL/GenBank/DDBJ databases">
        <authorList>
            <person name="Newling K."/>
            <person name="Davey J."/>
            <person name="Forrester S."/>
        </authorList>
    </citation>
    <scope>NUCLEOTIDE SEQUENCE [LARGE SCALE GENOMIC DNA]</scope>
    <source>
        <strain evidence="6">Crithidia deanei Carvalho (ATCC PRA-265)</strain>
    </source>
</reference>
<dbReference type="GO" id="GO:0048487">
    <property type="term" value="F:beta-tubulin binding"/>
    <property type="evidence" value="ECO:0007669"/>
    <property type="project" value="InterPro"/>
</dbReference>
<dbReference type="InterPro" id="IPR004226">
    <property type="entry name" value="TBCA"/>
</dbReference>
<keyword evidence="3" id="KW-0963">Cytoplasm</keyword>
<protein>
    <recommendedName>
        <fullName evidence="3">Tubulin-specific chaperone A</fullName>
    </recommendedName>
</protein>
<dbReference type="GO" id="GO:0005829">
    <property type="term" value="C:cytosol"/>
    <property type="evidence" value="ECO:0007669"/>
    <property type="project" value="TreeGrafter"/>
</dbReference>
<name>S9WQT8_9TRYP</name>
<keyword evidence="3" id="KW-0493">Microtubule</keyword>
<dbReference type="Proteomes" id="UP000515908">
    <property type="component" value="Chromosome 01"/>
</dbReference>
<evidence type="ECO:0000313" key="6">
    <source>
        <dbReference type="Proteomes" id="UP000515908"/>
    </source>
</evidence>
<dbReference type="VEuPathDB" id="TriTrypDB:ADEAN_000041100"/>
<comment type="subunit">
    <text evidence="3">Supercomplex made of cofactors A to E. Cofactors A and D function by capturing and stabilizing tubulin in a quasi-native conformation. Cofactor E binds to the cofactor D-tubulin complex; interaction with cofactor C then causes the release of tubulin polypeptides that are committed to the native state.</text>
</comment>
<dbReference type="EMBL" id="LR877145">
    <property type="protein sequence ID" value="CAD2212975.1"/>
    <property type="molecule type" value="Genomic_DNA"/>
</dbReference>
<dbReference type="Gene3D" id="1.20.58.90">
    <property type="match status" value="1"/>
</dbReference>
<keyword evidence="3" id="KW-0206">Cytoskeleton</keyword>
<dbReference type="SUPFAM" id="SSF46988">
    <property type="entry name" value="Tubulin chaperone cofactor A"/>
    <property type="match status" value="1"/>
</dbReference>
<gene>
    <name evidence="5" type="ORF">ADEAN_000041100</name>
</gene>
<feature type="coiled-coil region" evidence="4">
    <location>
        <begin position="23"/>
        <end position="50"/>
    </location>
</feature>
<dbReference type="PANTHER" id="PTHR21500:SF0">
    <property type="entry name" value="TUBULIN-SPECIFIC CHAPERONE A"/>
    <property type="match status" value="1"/>
</dbReference>